<protein>
    <submittedName>
        <fullName evidence="1">Uncharacterized protein</fullName>
    </submittedName>
</protein>
<dbReference type="KEGG" id="bsto:C0V70_01655"/>
<evidence type="ECO:0000313" key="1">
    <source>
        <dbReference type="EMBL" id="AUN96829.1"/>
    </source>
</evidence>
<dbReference type="RefSeq" id="WP_102242124.1">
    <property type="nucleotide sequence ID" value="NZ_CP025704.1"/>
</dbReference>
<dbReference type="InterPro" id="IPR029063">
    <property type="entry name" value="SAM-dependent_MTases_sf"/>
</dbReference>
<gene>
    <name evidence="1" type="ORF">C0V70_01655</name>
</gene>
<dbReference type="Gene3D" id="3.40.50.150">
    <property type="entry name" value="Vaccinia Virus protein VP39"/>
    <property type="match status" value="1"/>
</dbReference>
<sequence>MSKIRSLYLEMLKNKYFNRFVFRIRFFYFVRFLKRIKVYDDQQNVIKNDYSLDMLKVGRTSDRPLKLIAPLAAIELVNKKGATLSIGSRYETEIFYLIGHGFAKDKIVGLDILSYSPYIDVGNMNNMQYSDSSFDNIIVGWVLPYSDDPKKAATEIIRVAKNGAYIAIGNSYYPKEKLIQIEKESGFIIGSLEKRLQSSQLILDLFEGHVEDVVFKCDPDRYNYGKDSSCLIIFKVKK</sequence>
<dbReference type="SUPFAM" id="SSF53335">
    <property type="entry name" value="S-adenosyl-L-methionine-dependent methyltransferases"/>
    <property type="match status" value="1"/>
</dbReference>
<reference evidence="1 2" key="1">
    <citation type="submission" date="2018-01" db="EMBL/GenBank/DDBJ databases">
        <title>Complete genome sequence of Bacteriovorax stolpii DSM12778.</title>
        <authorList>
            <person name="Tang B."/>
            <person name="Chang J."/>
        </authorList>
    </citation>
    <scope>NUCLEOTIDE SEQUENCE [LARGE SCALE GENOMIC DNA]</scope>
    <source>
        <strain evidence="1 2">DSM 12778</strain>
    </source>
</reference>
<dbReference type="AlphaFoldDB" id="A0A2K9NMT4"/>
<dbReference type="Pfam" id="PF08241">
    <property type="entry name" value="Methyltransf_11"/>
    <property type="match status" value="1"/>
</dbReference>
<name>A0A2K9NMT4_BACTC</name>
<accession>A0A2K9NMT4</accession>
<proteinExistence type="predicted"/>
<dbReference type="Proteomes" id="UP000235584">
    <property type="component" value="Chromosome"/>
</dbReference>
<evidence type="ECO:0000313" key="2">
    <source>
        <dbReference type="Proteomes" id="UP000235584"/>
    </source>
</evidence>
<keyword evidence="2" id="KW-1185">Reference proteome</keyword>
<dbReference type="InterPro" id="IPR013216">
    <property type="entry name" value="Methyltransf_11"/>
</dbReference>
<dbReference type="EMBL" id="CP025704">
    <property type="protein sequence ID" value="AUN96829.1"/>
    <property type="molecule type" value="Genomic_DNA"/>
</dbReference>
<organism evidence="1 2">
    <name type="scientific">Bacteriovorax stolpii</name>
    <name type="common">Bdellovibrio stolpii</name>
    <dbReference type="NCBI Taxonomy" id="960"/>
    <lineage>
        <taxon>Bacteria</taxon>
        <taxon>Pseudomonadati</taxon>
        <taxon>Bdellovibrionota</taxon>
        <taxon>Bacteriovoracia</taxon>
        <taxon>Bacteriovoracales</taxon>
        <taxon>Bacteriovoracaceae</taxon>
        <taxon>Bacteriovorax</taxon>
    </lineage>
</organism>
<dbReference type="GO" id="GO:0008757">
    <property type="term" value="F:S-adenosylmethionine-dependent methyltransferase activity"/>
    <property type="evidence" value="ECO:0007669"/>
    <property type="project" value="InterPro"/>
</dbReference>